<dbReference type="RefSeq" id="WP_243924400.1">
    <property type="nucleotide sequence ID" value="NZ_JALHLG010000066.1"/>
</dbReference>
<sequence length="375" mass="39563">MDTPTEPLDASFDLVARQDATEQAVEVLRGDVDDVKSRLDRVSRAARPALDGGAAPSLEVKGFVEGYLRRGRETELKSLNGAVPAEGGYAVPQEIDALIATRLKAISPIRSIAQVVQTGSAGYRKLITTGGTASGWVSETAGRPETATPSFSEIAPPSGELYANPAASQAMLDDAIFDVQSWLADEIAMEFARAEGAAFVNGSGTNQPKGFLAAPATAQDDAARDFGTLQYLASGDAGGLGSVVELVLIDLVHALKAGHRQGASWVMNSTTLAEVRKLKTTDGAFLWQPGLTDGQPDRLLGYPVVEAEDMPDVAANACPIAFGNFRAGYLIAERSATAILRDPFTNKPFVHFYATKRIGGQVLDSDAIKLLKIAA</sequence>
<evidence type="ECO:0000313" key="4">
    <source>
        <dbReference type="Proteomes" id="UP001202281"/>
    </source>
</evidence>
<dbReference type="InterPro" id="IPR054612">
    <property type="entry name" value="Phage_capsid-like_C"/>
</dbReference>
<gene>
    <name evidence="3" type="ORF">MTR66_20310</name>
</gene>
<name>A0ABT0BVM9_9SPHN</name>
<keyword evidence="4" id="KW-1185">Reference proteome</keyword>
<dbReference type="Gene3D" id="3.30.2320.10">
    <property type="entry name" value="hypothetical protein PF0899 domain"/>
    <property type="match status" value="1"/>
</dbReference>
<comment type="caution">
    <text evidence="3">The sequence shown here is derived from an EMBL/GenBank/DDBJ whole genome shotgun (WGS) entry which is preliminary data.</text>
</comment>
<proteinExistence type="predicted"/>
<comment type="subcellular location">
    <subcellularLocation>
        <location evidence="1">Virion</location>
    </subcellularLocation>
</comment>
<dbReference type="InterPro" id="IPR024455">
    <property type="entry name" value="Phage_capsid"/>
</dbReference>
<accession>A0ABT0BVM9</accession>
<dbReference type="Gene3D" id="3.30.2400.10">
    <property type="entry name" value="Major capsid protein gp5"/>
    <property type="match status" value="1"/>
</dbReference>
<organism evidence="3 4">
    <name type="scientific">Novosphingobium beihaiensis</name>
    <dbReference type="NCBI Taxonomy" id="2930389"/>
    <lineage>
        <taxon>Bacteria</taxon>
        <taxon>Pseudomonadati</taxon>
        <taxon>Pseudomonadota</taxon>
        <taxon>Alphaproteobacteria</taxon>
        <taxon>Sphingomonadales</taxon>
        <taxon>Sphingomonadaceae</taxon>
        <taxon>Novosphingobium</taxon>
    </lineage>
</organism>
<evidence type="ECO:0000256" key="1">
    <source>
        <dbReference type="ARBA" id="ARBA00004328"/>
    </source>
</evidence>
<dbReference type="Pfam" id="PF05065">
    <property type="entry name" value="Phage_capsid"/>
    <property type="match status" value="1"/>
</dbReference>
<evidence type="ECO:0000259" key="2">
    <source>
        <dbReference type="Pfam" id="PF05065"/>
    </source>
</evidence>
<dbReference type="EMBL" id="JALHLG010000066">
    <property type="protein sequence ID" value="MCJ2189140.1"/>
    <property type="molecule type" value="Genomic_DNA"/>
</dbReference>
<reference evidence="3 4" key="1">
    <citation type="submission" date="2022-04" db="EMBL/GenBank/DDBJ databases">
        <title>Identification of a novel bacterium isolated from mangrove sediments.</title>
        <authorList>
            <person name="Pan X."/>
        </authorList>
    </citation>
    <scope>NUCLEOTIDE SEQUENCE [LARGE SCALE GENOMIC DNA]</scope>
    <source>
        <strain evidence="3 4">B2638</strain>
    </source>
</reference>
<dbReference type="Proteomes" id="UP001202281">
    <property type="component" value="Unassembled WGS sequence"/>
</dbReference>
<dbReference type="SUPFAM" id="SSF56563">
    <property type="entry name" value="Major capsid protein gp5"/>
    <property type="match status" value="1"/>
</dbReference>
<feature type="domain" description="Phage capsid-like C-terminal" evidence="2">
    <location>
        <begin position="87"/>
        <end position="372"/>
    </location>
</feature>
<evidence type="ECO:0000313" key="3">
    <source>
        <dbReference type="EMBL" id="MCJ2189140.1"/>
    </source>
</evidence>
<dbReference type="NCBIfam" id="TIGR01554">
    <property type="entry name" value="major_cap_HK97"/>
    <property type="match status" value="1"/>
</dbReference>
<protein>
    <submittedName>
        <fullName evidence="3">Phage major capsid protein</fullName>
    </submittedName>
</protein>